<organism evidence="3 4">
    <name type="scientific">Paludibaculum fermentans</name>
    <dbReference type="NCBI Taxonomy" id="1473598"/>
    <lineage>
        <taxon>Bacteria</taxon>
        <taxon>Pseudomonadati</taxon>
        <taxon>Acidobacteriota</taxon>
        <taxon>Terriglobia</taxon>
        <taxon>Bryobacterales</taxon>
        <taxon>Bryobacteraceae</taxon>
        <taxon>Paludibaculum</taxon>
    </lineage>
</organism>
<reference evidence="3 4" key="1">
    <citation type="submission" date="2020-10" db="EMBL/GenBank/DDBJ databases">
        <title>Complete genome sequence of Paludibaculum fermentans P105T, a facultatively anaerobic acidobacterium capable of dissimilatory Fe(III) reduction.</title>
        <authorList>
            <person name="Dedysh S.N."/>
            <person name="Beletsky A.V."/>
            <person name="Kulichevskaya I.S."/>
            <person name="Mardanov A.V."/>
            <person name="Ravin N.V."/>
        </authorList>
    </citation>
    <scope>NUCLEOTIDE SEQUENCE [LARGE SCALE GENOMIC DNA]</scope>
    <source>
        <strain evidence="3 4">P105</strain>
    </source>
</reference>
<evidence type="ECO:0000259" key="2">
    <source>
        <dbReference type="PROSITE" id="PS50234"/>
    </source>
</evidence>
<gene>
    <name evidence="3" type="ORF">IRI77_28005</name>
</gene>
<feature type="region of interest" description="Disordered" evidence="1">
    <location>
        <begin position="1"/>
        <end position="33"/>
    </location>
</feature>
<dbReference type="InterPro" id="IPR017802">
    <property type="entry name" value="VWFA-rel_acidobac-type"/>
</dbReference>
<accession>A0A7S7NMY7</accession>
<protein>
    <submittedName>
        <fullName evidence="3">VWA domain-containing protein</fullName>
    </submittedName>
</protein>
<dbReference type="Gene3D" id="3.40.50.410">
    <property type="entry name" value="von Willebrand factor, type A domain"/>
    <property type="match status" value="1"/>
</dbReference>
<feature type="region of interest" description="Disordered" evidence="1">
    <location>
        <begin position="293"/>
        <end position="313"/>
    </location>
</feature>
<dbReference type="CDD" id="cd00198">
    <property type="entry name" value="vWFA"/>
    <property type="match status" value="1"/>
</dbReference>
<dbReference type="Proteomes" id="UP000593892">
    <property type="component" value="Chromosome"/>
</dbReference>
<keyword evidence="4" id="KW-1185">Reference proteome</keyword>
<dbReference type="NCBIfam" id="TIGR03436">
    <property type="entry name" value="acidobact_VWFA"/>
    <property type="match status" value="1"/>
</dbReference>
<evidence type="ECO:0000313" key="3">
    <source>
        <dbReference type="EMBL" id="QOY86606.1"/>
    </source>
</evidence>
<evidence type="ECO:0000256" key="1">
    <source>
        <dbReference type="SAM" id="MobiDB-lite"/>
    </source>
</evidence>
<feature type="domain" description="VWFA" evidence="2">
    <location>
        <begin position="87"/>
        <end position="261"/>
    </location>
</feature>
<dbReference type="AlphaFoldDB" id="A0A7S7NMY7"/>
<evidence type="ECO:0000313" key="4">
    <source>
        <dbReference type="Proteomes" id="UP000593892"/>
    </source>
</evidence>
<proteinExistence type="predicted"/>
<dbReference type="InterPro" id="IPR036465">
    <property type="entry name" value="vWFA_dom_sf"/>
</dbReference>
<dbReference type="InterPro" id="IPR002035">
    <property type="entry name" value="VWF_A"/>
</dbReference>
<dbReference type="Pfam" id="PF13519">
    <property type="entry name" value="VWA_2"/>
    <property type="match status" value="1"/>
</dbReference>
<dbReference type="RefSeq" id="WP_194448275.1">
    <property type="nucleotide sequence ID" value="NZ_CP063849.1"/>
</dbReference>
<dbReference type="EMBL" id="CP063849">
    <property type="protein sequence ID" value="QOY86606.1"/>
    <property type="molecule type" value="Genomic_DNA"/>
</dbReference>
<dbReference type="SMART" id="SM00327">
    <property type="entry name" value="VWA"/>
    <property type="match status" value="1"/>
</dbReference>
<dbReference type="SUPFAM" id="SSF53300">
    <property type="entry name" value="vWA-like"/>
    <property type="match status" value="1"/>
</dbReference>
<dbReference type="PROSITE" id="PS50234">
    <property type="entry name" value="VWFA"/>
    <property type="match status" value="1"/>
</dbReference>
<dbReference type="KEGG" id="pfer:IRI77_28005"/>
<name>A0A7S7NMY7_PALFE</name>
<sequence length="313" mass="34848">MAIPGGLSGQQPRPQITPRPKPGADTPESDRITPNLRIDTNVVLIPVTVTTPLNQFVTGMEKENFRVFEDKVEQEITYFASFDAPLSVGLVFDASGSMGSKLSKSRQASAQFFKTANPEDEFFLIQFNDRPQLVVPFTQNTEDIQSRLTFTQAKGRTALLDGIYMALQTLKKAKNPRKALLIISDGGDNSSRYTENEVRTLLREADAQMYAIGIYEPIGSRSRSAEELSGPGLLSELTEMTGGRNFPVDNLNDLPDIAAKIGIELRNQYVLGYMSKNQTRDGKYRRVTVKLNQPRGMPPLKPLHRQGYYAPTQ</sequence>